<reference evidence="5 6" key="1">
    <citation type="submission" date="2020-08" db="EMBL/GenBank/DDBJ databases">
        <title>Cohnella phylogeny.</title>
        <authorList>
            <person name="Dunlap C."/>
        </authorList>
    </citation>
    <scope>NUCLEOTIDE SEQUENCE [LARGE SCALE GENOMIC DNA]</scope>
    <source>
        <strain evidence="5 6">DSM 103658</strain>
    </source>
</reference>
<comment type="caution">
    <text evidence="5">The sequence shown here is derived from an EMBL/GenBank/DDBJ whole genome shotgun (WGS) entry which is preliminary data.</text>
</comment>
<gene>
    <name evidence="5" type="ORF">H4Q31_17455</name>
</gene>
<dbReference type="InterPro" id="IPR040680">
    <property type="entry name" value="DUF5643"/>
</dbReference>
<keyword evidence="2" id="KW-1133">Transmembrane helix</keyword>
<dbReference type="EMBL" id="JACJVN010000069">
    <property type="protein sequence ID" value="MBB6679079.1"/>
    <property type="molecule type" value="Genomic_DNA"/>
</dbReference>
<dbReference type="AlphaFoldDB" id="A0A841TGL8"/>
<accession>A0A841TGL8</accession>
<feature type="domain" description="DUF5643" evidence="4">
    <location>
        <begin position="248"/>
        <end position="352"/>
    </location>
</feature>
<evidence type="ECO:0000256" key="1">
    <source>
        <dbReference type="SAM" id="MobiDB-lite"/>
    </source>
</evidence>
<organism evidence="5 6">
    <name type="scientific">Cohnella lubricantis</name>
    <dbReference type="NCBI Taxonomy" id="2163172"/>
    <lineage>
        <taxon>Bacteria</taxon>
        <taxon>Bacillati</taxon>
        <taxon>Bacillota</taxon>
        <taxon>Bacilli</taxon>
        <taxon>Bacillales</taxon>
        <taxon>Paenibacillaceae</taxon>
        <taxon>Cohnella</taxon>
    </lineage>
</organism>
<keyword evidence="6" id="KW-1185">Reference proteome</keyword>
<evidence type="ECO:0000313" key="5">
    <source>
        <dbReference type="EMBL" id="MBB6679079.1"/>
    </source>
</evidence>
<dbReference type="InterPro" id="IPR025436">
    <property type="entry name" value="DUF4179"/>
</dbReference>
<dbReference type="Gene3D" id="2.60.40.1630">
    <property type="entry name" value="bacillus anthracis domain"/>
    <property type="match status" value="1"/>
</dbReference>
<evidence type="ECO:0000256" key="2">
    <source>
        <dbReference type="SAM" id="Phobius"/>
    </source>
</evidence>
<sequence length="467" mass="53008">MLEPTEAQRSLDQRMNDAILAGIRQAKERKRLTRSRNRLRSAAAIACCFALIACLFTIRISPVFASMLRDIPGLEKFVDMIDRSADRGLQLAADNDLMQPIGLSDEHDGGKFTIEGIIADQSRMVVFYELESETAKRLNLWRTELSDGNGQHLSASTGVANENPIQELGRSVVRGTIDITLAGDRQWPDQVRLEIGTMEESSAALPEPDQNVTDYSTKDPDFGPREGNGPDYTVMFPIDRKKFESLIREYPIDQTIEAEGQRITFERAVVSPLRIALYLHYAEDNTKKIFDTGDIHLVDENGEQWRTIGGSYRMDHPILYFESNYFHKPKHLTIEGGWLRALDKSKLQVMIDTEKQQIVQAPDDNLELLDVARRGSYTMLTVGVRSDVPDDHMMYSVLSSQFTDASGAKYEMGGDGGNLEESWNDANNPAKSYTSYYLKNRAYHQPLTFEITQYPAYIRQPYRIPIW</sequence>
<feature type="region of interest" description="Disordered" evidence="1">
    <location>
        <begin position="199"/>
        <end position="230"/>
    </location>
</feature>
<keyword evidence="2" id="KW-0812">Transmembrane</keyword>
<name>A0A841TGL8_9BACL</name>
<dbReference type="Pfam" id="PF13786">
    <property type="entry name" value="DUF4179"/>
    <property type="match status" value="1"/>
</dbReference>
<evidence type="ECO:0000259" key="4">
    <source>
        <dbReference type="Pfam" id="PF18705"/>
    </source>
</evidence>
<keyword evidence="2" id="KW-0472">Membrane</keyword>
<proteinExistence type="predicted"/>
<evidence type="ECO:0000259" key="3">
    <source>
        <dbReference type="Pfam" id="PF13786"/>
    </source>
</evidence>
<protein>
    <submittedName>
        <fullName evidence="5">DUF4179 domain-containing protein</fullName>
    </submittedName>
</protein>
<dbReference type="Proteomes" id="UP000574133">
    <property type="component" value="Unassembled WGS sequence"/>
</dbReference>
<feature type="domain" description="DUF4179" evidence="3">
    <location>
        <begin position="34"/>
        <end position="132"/>
    </location>
</feature>
<dbReference type="Pfam" id="PF18705">
    <property type="entry name" value="DUF5643"/>
    <property type="match status" value="1"/>
</dbReference>
<evidence type="ECO:0000313" key="6">
    <source>
        <dbReference type="Proteomes" id="UP000574133"/>
    </source>
</evidence>
<dbReference type="RefSeq" id="WP_185180347.1">
    <property type="nucleotide sequence ID" value="NZ_CBCSEP010000010.1"/>
</dbReference>
<feature type="transmembrane region" description="Helical" evidence="2">
    <location>
        <begin position="39"/>
        <end position="58"/>
    </location>
</feature>